<dbReference type="PANTHER" id="PTHR43685:SF2">
    <property type="entry name" value="GLYCOSYLTRANSFERASE 2-LIKE DOMAIN-CONTAINING PROTEIN"/>
    <property type="match status" value="1"/>
</dbReference>
<dbReference type="SUPFAM" id="SSF53448">
    <property type="entry name" value="Nucleotide-diphospho-sugar transferases"/>
    <property type="match status" value="1"/>
</dbReference>
<dbReference type="Proteomes" id="UP001501598">
    <property type="component" value="Unassembled WGS sequence"/>
</dbReference>
<dbReference type="InterPro" id="IPR001173">
    <property type="entry name" value="Glyco_trans_2-like"/>
</dbReference>
<keyword evidence="4" id="KW-1185">Reference proteome</keyword>
<feature type="region of interest" description="Disordered" evidence="1">
    <location>
        <begin position="287"/>
        <end position="311"/>
    </location>
</feature>
<feature type="domain" description="Glycosyltransferase 2-like" evidence="2">
    <location>
        <begin position="5"/>
        <end position="170"/>
    </location>
</feature>
<evidence type="ECO:0000313" key="4">
    <source>
        <dbReference type="Proteomes" id="UP001501598"/>
    </source>
</evidence>
<feature type="compositionally biased region" description="Low complexity" evidence="1">
    <location>
        <begin position="299"/>
        <end position="311"/>
    </location>
</feature>
<dbReference type="PANTHER" id="PTHR43685">
    <property type="entry name" value="GLYCOSYLTRANSFERASE"/>
    <property type="match status" value="1"/>
</dbReference>
<name>A0ABP8S2D4_9PSEU</name>
<dbReference type="InterPro" id="IPR050834">
    <property type="entry name" value="Glycosyltransf_2"/>
</dbReference>
<proteinExistence type="predicted"/>
<evidence type="ECO:0000259" key="2">
    <source>
        <dbReference type="Pfam" id="PF00535"/>
    </source>
</evidence>
<organism evidence="3 4">
    <name type="scientific">Pseudonocardia xishanensis</name>
    <dbReference type="NCBI Taxonomy" id="630995"/>
    <lineage>
        <taxon>Bacteria</taxon>
        <taxon>Bacillati</taxon>
        <taxon>Actinomycetota</taxon>
        <taxon>Actinomycetes</taxon>
        <taxon>Pseudonocardiales</taxon>
        <taxon>Pseudonocardiaceae</taxon>
        <taxon>Pseudonocardia</taxon>
    </lineage>
</organism>
<protein>
    <submittedName>
        <fullName evidence="3">Glycosyltransferase family 2 protein</fullName>
    </submittedName>
</protein>
<accession>A0ABP8S2D4</accession>
<dbReference type="InterPro" id="IPR029044">
    <property type="entry name" value="Nucleotide-diphossugar_trans"/>
</dbReference>
<dbReference type="CDD" id="cd00761">
    <property type="entry name" value="Glyco_tranf_GTA_type"/>
    <property type="match status" value="1"/>
</dbReference>
<gene>
    <name evidence="3" type="ORF">GCM10023175_59570</name>
</gene>
<evidence type="ECO:0000256" key="1">
    <source>
        <dbReference type="SAM" id="MobiDB-lite"/>
    </source>
</evidence>
<evidence type="ECO:0000313" key="3">
    <source>
        <dbReference type="EMBL" id="GAA4556732.1"/>
    </source>
</evidence>
<dbReference type="RefSeq" id="WP_345425949.1">
    <property type="nucleotide sequence ID" value="NZ_BAABGT010000099.1"/>
</dbReference>
<dbReference type="Gene3D" id="3.90.550.10">
    <property type="entry name" value="Spore Coat Polysaccharide Biosynthesis Protein SpsA, Chain A"/>
    <property type="match status" value="1"/>
</dbReference>
<dbReference type="Pfam" id="PF00535">
    <property type="entry name" value="Glycos_transf_2"/>
    <property type="match status" value="1"/>
</dbReference>
<sequence length="311" mass="34760">MPRLSIGLPVYNGEAHLAEALDSLVDQTFGDFELIISDNASTDRTAAICRRYAARDSRIRYVRRARNVGATGNHNATAEMAESPLFKWAAHDDRYAPDLLERCVAVLDEHPSVIASHAWTALLDGEGRIGDRQRYPLATASPHAPERFRSALFDVGGDDAYAVFRTDVLRRVLPYGSYYRADRVLVGSLTLHGPFQQVPDWLYFRRDEPDRATRAPSVRAWCATMDPRRADRLRHPVPRLLAEYVLGYLTAIQRAPLSPADRRACRRLVGEWLATRARPRRLRTEEEPVPEVYTGPVGGVVESAVGGEASA</sequence>
<comment type="caution">
    <text evidence="3">The sequence shown here is derived from an EMBL/GenBank/DDBJ whole genome shotgun (WGS) entry which is preliminary data.</text>
</comment>
<dbReference type="EMBL" id="BAABGT010000099">
    <property type="protein sequence ID" value="GAA4556732.1"/>
    <property type="molecule type" value="Genomic_DNA"/>
</dbReference>
<reference evidence="4" key="1">
    <citation type="journal article" date="2019" name="Int. J. Syst. Evol. Microbiol.">
        <title>The Global Catalogue of Microorganisms (GCM) 10K type strain sequencing project: providing services to taxonomists for standard genome sequencing and annotation.</title>
        <authorList>
            <consortium name="The Broad Institute Genomics Platform"/>
            <consortium name="The Broad Institute Genome Sequencing Center for Infectious Disease"/>
            <person name="Wu L."/>
            <person name="Ma J."/>
        </authorList>
    </citation>
    <scope>NUCLEOTIDE SEQUENCE [LARGE SCALE GENOMIC DNA]</scope>
    <source>
        <strain evidence="4">JCM 17906</strain>
    </source>
</reference>